<dbReference type="AlphaFoldDB" id="A0A3R8LW98"/>
<keyword evidence="4" id="KW-0472">Membrane</keyword>
<dbReference type="Gene3D" id="3.30.565.10">
    <property type="entry name" value="Histidine kinase-like ATPase, C-terminal domain"/>
    <property type="match status" value="1"/>
</dbReference>
<dbReference type="SUPFAM" id="SSF55874">
    <property type="entry name" value="ATPase domain of HSP90 chaperone/DNA topoisomerase II/histidine kinase"/>
    <property type="match status" value="1"/>
</dbReference>
<feature type="transmembrane region" description="Helical" evidence="4">
    <location>
        <begin position="12"/>
        <end position="34"/>
    </location>
</feature>
<gene>
    <name evidence="6" type="ORF">EBB54_04515</name>
</gene>
<evidence type="ECO:0000313" key="6">
    <source>
        <dbReference type="EMBL" id="RRK30724.1"/>
    </source>
</evidence>
<reference evidence="6" key="1">
    <citation type="submission" date="2018-10" db="EMBL/GenBank/DDBJ databases">
        <title>Schaedlerella arabinophila gen. nov. sp. nov., isolated from the mouse intestinal tract and comparative analysis with the genome of the closely related altered Schaedler flora strain ASF502.</title>
        <authorList>
            <person name="Miyake S."/>
            <person name="Soh M."/>
            <person name="Seedorf H."/>
        </authorList>
    </citation>
    <scope>NUCLEOTIDE SEQUENCE [LARGE SCALE GENOMIC DNA]</scope>
    <source>
        <strain evidence="6">DSM 106076</strain>
    </source>
</reference>
<dbReference type="PROSITE" id="PS50885">
    <property type="entry name" value="HAMP"/>
    <property type="match status" value="1"/>
</dbReference>
<dbReference type="RefSeq" id="WP_125126520.1">
    <property type="nucleotide sequence ID" value="NZ_RHJS01000002.1"/>
</dbReference>
<keyword evidence="6" id="KW-0418">Kinase</keyword>
<feature type="transmembrane region" description="Helical" evidence="4">
    <location>
        <begin position="295"/>
        <end position="315"/>
    </location>
</feature>
<dbReference type="GO" id="GO:0000155">
    <property type="term" value="F:phosphorelay sensor kinase activity"/>
    <property type="evidence" value="ECO:0007669"/>
    <property type="project" value="InterPro"/>
</dbReference>
<evidence type="ECO:0000313" key="7">
    <source>
        <dbReference type="Proteomes" id="UP000274920"/>
    </source>
</evidence>
<dbReference type="Proteomes" id="UP000274920">
    <property type="component" value="Unassembled WGS sequence"/>
</dbReference>
<feature type="transmembrane region" description="Helical" evidence="4">
    <location>
        <begin position="269"/>
        <end position="288"/>
    </location>
</feature>
<proteinExistence type="predicted"/>
<dbReference type="PANTHER" id="PTHR34220:SF7">
    <property type="entry name" value="SENSOR HISTIDINE KINASE YPDA"/>
    <property type="match status" value="1"/>
</dbReference>
<dbReference type="InterPro" id="IPR010559">
    <property type="entry name" value="Sig_transdc_His_kin_internal"/>
</dbReference>
<dbReference type="InterPro" id="IPR036890">
    <property type="entry name" value="HATPase_C_sf"/>
</dbReference>
<dbReference type="InterPro" id="IPR050640">
    <property type="entry name" value="Bact_2-comp_sensor_kinase"/>
</dbReference>
<dbReference type="Gene3D" id="6.10.340.10">
    <property type="match status" value="1"/>
</dbReference>
<evidence type="ECO:0000256" key="2">
    <source>
        <dbReference type="ARBA" id="ARBA00022553"/>
    </source>
</evidence>
<comment type="caution">
    <text evidence="6">The sequence shown here is derived from an EMBL/GenBank/DDBJ whole genome shotgun (WGS) entry which is preliminary data.</text>
</comment>
<keyword evidence="7" id="KW-1185">Reference proteome</keyword>
<name>A0A3R8LW98_9FIRM</name>
<dbReference type="PROSITE" id="PS51257">
    <property type="entry name" value="PROKAR_LIPOPROTEIN"/>
    <property type="match status" value="1"/>
</dbReference>
<dbReference type="PANTHER" id="PTHR34220">
    <property type="entry name" value="SENSOR HISTIDINE KINASE YPDA"/>
    <property type="match status" value="1"/>
</dbReference>
<keyword evidence="3" id="KW-0808">Transferase</keyword>
<keyword evidence="2" id="KW-0597">Phosphoprotein</keyword>
<keyword evidence="4" id="KW-0812">Transmembrane</keyword>
<comment type="subcellular location">
    <subcellularLocation>
        <location evidence="1">Membrane</location>
    </subcellularLocation>
</comment>
<evidence type="ECO:0000259" key="5">
    <source>
        <dbReference type="PROSITE" id="PS50885"/>
    </source>
</evidence>
<dbReference type="GO" id="GO:0016020">
    <property type="term" value="C:membrane"/>
    <property type="evidence" value="ECO:0007669"/>
    <property type="project" value="UniProtKB-SubCell"/>
</dbReference>
<protein>
    <submittedName>
        <fullName evidence="6">Sensor histidine kinase</fullName>
    </submittedName>
</protein>
<sequence>MKFRKLSFQKKIYISCFALNLVLLLSCSIFFYYYTADSLRENTQDTIVGNASMLCKELDMLLRIGDNTLKDLQTDSSLISISRNIGDSSENYFANHVSERYLFQNAFRSVLISQNLKGSISYISGFYDNVGVSASAGASRNISKVNLKKIKELESLMENTSFSSYLPPHEDYWGQGKTVFSVVRVMRDTYHRYGLLILDFDISYFADFLEDFENPDDFSIAILDEEQNFVYSSDSEQDQEHFYESCREALQSRSRTFSCDQMSISGLEVSGAAGWTFILSSSIAGYLVSKKSTLVIAAAMFFILFLITAAFLFLMSHGLTRPLKQLVSQLKNLEPGRNINMQAVSSDNEITILANAIQAFLAEIYDQNQRLTEAHRRTLQAHYDAMEAQLNPHFLYNTLSVIGMTGLSGGNTAVSDMCSQLSSLLRYSLSYIGQSVRLEQEITNAGSYLYIMKMRYEEKLEYEWELDDSLNRISVPKLILQPLVENCFHHGFQQTEQEICPPWKIRIRSFQDDTCWYLSVINNGAPFKEENLERLRLRLEQFRFPEYEEDMGNTLQAHQGFGLENTILRLNIYYRGEQYFRAGTTRQGETAVTIGGPLHPKKPFVAVQGTFKGGTHDTSYDRRRRTCDCQGAVPDDQPELS</sequence>
<evidence type="ECO:0000256" key="4">
    <source>
        <dbReference type="SAM" id="Phobius"/>
    </source>
</evidence>
<dbReference type="InterPro" id="IPR003660">
    <property type="entry name" value="HAMP_dom"/>
</dbReference>
<organism evidence="6 7">
    <name type="scientific">Schaedlerella arabinosiphila</name>
    <dbReference type="NCBI Taxonomy" id="2044587"/>
    <lineage>
        <taxon>Bacteria</taxon>
        <taxon>Bacillati</taxon>
        <taxon>Bacillota</taxon>
        <taxon>Clostridia</taxon>
        <taxon>Lachnospirales</taxon>
        <taxon>Lachnospiraceae</taxon>
        <taxon>Schaedlerella</taxon>
    </lineage>
</organism>
<dbReference type="EMBL" id="RHJS01000002">
    <property type="protein sequence ID" value="RRK30724.1"/>
    <property type="molecule type" value="Genomic_DNA"/>
</dbReference>
<evidence type="ECO:0000256" key="3">
    <source>
        <dbReference type="ARBA" id="ARBA00022679"/>
    </source>
</evidence>
<feature type="domain" description="HAMP" evidence="5">
    <location>
        <begin position="317"/>
        <end position="369"/>
    </location>
</feature>
<evidence type="ECO:0000256" key="1">
    <source>
        <dbReference type="ARBA" id="ARBA00004370"/>
    </source>
</evidence>
<dbReference type="Pfam" id="PF06580">
    <property type="entry name" value="His_kinase"/>
    <property type="match status" value="1"/>
</dbReference>
<keyword evidence="4" id="KW-1133">Transmembrane helix</keyword>
<accession>A0A3R8LW98</accession>